<dbReference type="InterPro" id="IPR001254">
    <property type="entry name" value="Trypsin_dom"/>
</dbReference>
<feature type="disulfide bond" evidence="10">
    <location>
        <begin position="904"/>
        <end position="968"/>
    </location>
</feature>
<evidence type="ECO:0000313" key="17">
    <source>
        <dbReference type="EMBL" id="KAL3271631.1"/>
    </source>
</evidence>
<keyword evidence="5 11" id="KW-0720">Serine protease</keyword>
<dbReference type="FunFam" id="2.170.140.10:FF:000003">
    <property type="entry name" value="Tequila, isoform D"/>
    <property type="match status" value="1"/>
</dbReference>
<evidence type="ECO:0000256" key="5">
    <source>
        <dbReference type="ARBA" id="ARBA00022825"/>
    </source>
</evidence>
<evidence type="ECO:0000256" key="11">
    <source>
        <dbReference type="RuleBase" id="RU363034"/>
    </source>
</evidence>
<dbReference type="SMART" id="SM00202">
    <property type="entry name" value="SR"/>
    <property type="match status" value="2"/>
</dbReference>
<name>A0ABD2MZL7_9CUCU</name>
<dbReference type="InterPro" id="IPR009003">
    <property type="entry name" value="Peptidase_S1_PA"/>
</dbReference>
<keyword evidence="8" id="KW-0325">Glycoprotein</keyword>
<dbReference type="Gene3D" id="3.50.4.10">
    <property type="entry name" value="Hepatocyte Growth Factor"/>
    <property type="match status" value="1"/>
</dbReference>
<keyword evidence="7" id="KW-0675">Receptor</keyword>
<dbReference type="FunFam" id="3.10.250.10:FF:000007">
    <property type="entry name" value="Soluble scavenger receptor cysteine-rich domain-containing protein SSC5D"/>
    <property type="match status" value="1"/>
</dbReference>
<comment type="caution">
    <text evidence="17">The sequence shown here is derived from an EMBL/GenBank/DDBJ whole genome shotgun (WGS) entry which is preliminary data.</text>
</comment>
<dbReference type="InterPro" id="IPR036772">
    <property type="entry name" value="SRCR-like_dom_sf"/>
</dbReference>
<evidence type="ECO:0000256" key="3">
    <source>
        <dbReference type="ARBA" id="ARBA00022737"/>
    </source>
</evidence>
<dbReference type="Gene3D" id="3.10.250.10">
    <property type="entry name" value="SRCR-like domain"/>
    <property type="match status" value="2"/>
</dbReference>
<keyword evidence="3" id="KW-0677">Repeat</keyword>
<dbReference type="CDD" id="cd00112">
    <property type="entry name" value="LDLa"/>
    <property type="match status" value="3"/>
</dbReference>
<evidence type="ECO:0000313" key="18">
    <source>
        <dbReference type="Proteomes" id="UP001516400"/>
    </source>
</evidence>
<dbReference type="InterPro" id="IPR003609">
    <property type="entry name" value="Pan_app"/>
</dbReference>
<dbReference type="PROSITE" id="PS00134">
    <property type="entry name" value="TRYPSIN_HIS"/>
    <property type="match status" value="1"/>
</dbReference>
<feature type="region of interest" description="Disordered" evidence="12">
    <location>
        <begin position="146"/>
        <end position="173"/>
    </location>
</feature>
<keyword evidence="2" id="KW-0732">Signal</keyword>
<dbReference type="InterPro" id="IPR001190">
    <property type="entry name" value="SRCR"/>
</dbReference>
<feature type="disulfide bond" evidence="9">
    <location>
        <begin position="701"/>
        <end position="716"/>
    </location>
</feature>
<dbReference type="SUPFAM" id="SSF56487">
    <property type="entry name" value="SRCR-like"/>
    <property type="match status" value="2"/>
</dbReference>
<protein>
    <submittedName>
        <fullName evidence="17">Uncharacterized protein</fullName>
    </submittedName>
</protein>
<dbReference type="Proteomes" id="UP001516400">
    <property type="component" value="Unassembled WGS sequence"/>
</dbReference>
<dbReference type="SUPFAM" id="SSF50494">
    <property type="entry name" value="Trypsin-like serine proteases"/>
    <property type="match status" value="1"/>
</dbReference>
<feature type="domain" description="Chitin-binding type-2" evidence="15">
    <location>
        <begin position="19"/>
        <end position="75"/>
    </location>
</feature>
<dbReference type="AlphaFoldDB" id="A0ABD2MZL7"/>
<dbReference type="SUPFAM" id="SSF57625">
    <property type="entry name" value="Invertebrate chitin-binding proteins"/>
    <property type="match status" value="2"/>
</dbReference>
<feature type="region of interest" description="Disordered" evidence="12">
    <location>
        <begin position="468"/>
        <end position="530"/>
    </location>
</feature>
<organism evidence="17 18">
    <name type="scientific">Cryptolaemus montrouzieri</name>
    <dbReference type="NCBI Taxonomy" id="559131"/>
    <lineage>
        <taxon>Eukaryota</taxon>
        <taxon>Metazoa</taxon>
        <taxon>Ecdysozoa</taxon>
        <taxon>Arthropoda</taxon>
        <taxon>Hexapoda</taxon>
        <taxon>Insecta</taxon>
        <taxon>Pterygota</taxon>
        <taxon>Neoptera</taxon>
        <taxon>Endopterygota</taxon>
        <taxon>Coleoptera</taxon>
        <taxon>Polyphaga</taxon>
        <taxon>Cucujiformia</taxon>
        <taxon>Coccinelloidea</taxon>
        <taxon>Coccinellidae</taxon>
        <taxon>Scymninae</taxon>
        <taxon>Scymnini</taxon>
        <taxon>Cryptolaemus</taxon>
    </lineage>
</organism>
<feature type="compositionally biased region" description="Polar residues" evidence="12">
    <location>
        <begin position="337"/>
        <end position="366"/>
    </location>
</feature>
<dbReference type="InterPro" id="IPR033116">
    <property type="entry name" value="TRYPSIN_SER"/>
</dbReference>
<feature type="disulfide bond" evidence="9">
    <location>
        <begin position="582"/>
        <end position="597"/>
    </location>
</feature>
<comment type="caution">
    <text evidence="10">Lacks conserved residue(s) required for the propagation of feature annotation.</text>
</comment>
<dbReference type="InterPro" id="IPR036055">
    <property type="entry name" value="LDL_receptor-like_sf"/>
</dbReference>
<dbReference type="GO" id="GO:0008236">
    <property type="term" value="F:serine-type peptidase activity"/>
    <property type="evidence" value="ECO:0007669"/>
    <property type="project" value="UniProtKB-KW"/>
</dbReference>
<dbReference type="SUPFAM" id="SSF57424">
    <property type="entry name" value="LDL receptor-like module"/>
    <property type="match status" value="3"/>
</dbReference>
<dbReference type="PROSITE" id="PS01209">
    <property type="entry name" value="LDLRA_1"/>
    <property type="match status" value="2"/>
</dbReference>
<evidence type="ECO:0000256" key="6">
    <source>
        <dbReference type="ARBA" id="ARBA00023157"/>
    </source>
</evidence>
<dbReference type="PANTHER" id="PTHR24252:SF7">
    <property type="entry name" value="HYALIN"/>
    <property type="match status" value="1"/>
</dbReference>
<dbReference type="Pfam" id="PF00024">
    <property type="entry name" value="PAN_1"/>
    <property type="match status" value="1"/>
</dbReference>
<dbReference type="InterPro" id="IPR043504">
    <property type="entry name" value="Peptidase_S1_PA_chymotrypsin"/>
</dbReference>
<dbReference type="PROSITE" id="PS00420">
    <property type="entry name" value="SRCR_1"/>
    <property type="match status" value="2"/>
</dbReference>
<evidence type="ECO:0000256" key="12">
    <source>
        <dbReference type="SAM" id="MobiDB-lite"/>
    </source>
</evidence>
<dbReference type="Gene3D" id="2.40.10.10">
    <property type="entry name" value="Trypsin-like serine proteases"/>
    <property type="match status" value="1"/>
</dbReference>
<dbReference type="SMART" id="SM00473">
    <property type="entry name" value="PAN_AP"/>
    <property type="match status" value="1"/>
</dbReference>
<evidence type="ECO:0000256" key="8">
    <source>
        <dbReference type="ARBA" id="ARBA00023180"/>
    </source>
</evidence>
<evidence type="ECO:0000256" key="7">
    <source>
        <dbReference type="ARBA" id="ARBA00023170"/>
    </source>
</evidence>
<feature type="domain" description="Peptidase S1" evidence="13">
    <location>
        <begin position="1032"/>
        <end position="1271"/>
    </location>
</feature>
<proteinExistence type="predicted"/>
<feature type="domain" description="SRCR" evidence="14">
    <location>
        <begin position="879"/>
        <end position="979"/>
    </location>
</feature>
<dbReference type="CDD" id="cd01099">
    <property type="entry name" value="PAN_AP_HGF"/>
    <property type="match status" value="1"/>
</dbReference>
<dbReference type="FunFam" id="3.10.250.10:FF:000026">
    <property type="entry name" value="Tequila, isoform D"/>
    <property type="match status" value="1"/>
</dbReference>
<dbReference type="SMART" id="SM00494">
    <property type="entry name" value="ChtBD2"/>
    <property type="match status" value="2"/>
</dbReference>
<dbReference type="PROSITE" id="PS50240">
    <property type="entry name" value="TRYPSIN_DOM"/>
    <property type="match status" value="1"/>
</dbReference>
<dbReference type="InterPro" id="IPR002172">
    <property type="entry name" value="LDrepeatLR_classA_rpt"/>
</dbReference>
<keyword evidence="1 11" id="KW-0645">Protease</keyword>
<feature type="disulfide bond" evidence="9">
    <location>
        <begin position="689"/>
        <end position="707"/>
    </location>
</feature>
<evidence type="ECO:0000259" key="16">
    <source>
        <dbReference type="PROSITE" id="PS50948"/>
    </source>
</evidence>
<dbReference type="Gene3D" id="2.170.140.10">
    <property type="entry name" value="Chitin binding domain"/>
    <property type="match status" value="2"/>
</dbReference>
<dbReference type="PROSITE" id="PS50940">
    <property type="entry name" value="CHIT_BIND_II"/>
    <property type="match status" value="2"/>
</dbReference>
<dbReference type="GO" id="GO:0006508">
    <property type="term" value="P:proteolysis"/>
    <property type="evidence" value="ECO:0007669"/>
    <property type="project" value="UniProtKB-KW"/>
</dbReference>
<keyword evidence="4 11" id="KW-0378">Hydrolase</keyword>
<feature type="compositionally biased region" description="Polar residues" evidence="12">
    <location>
        <begin position="480"/>
        <end position="490"/>
    </location>
</feature>
<dbReference type="EMBL" id="JABFTP020000042">
    <property type="protein sequence ID" value="KAL3271631.1"/>
    <property type="molecule type" value="Genomic_DNA"/>
</dbReference>
<evidence type="ECO:0000256" key="9">
    <source>
        <dbReference type="PROSITE-ProRule" id="PRU00124"/>
    </source>
</evidence>
<dbReference type="PROSITE" id="PS00135">
    <property type="entry name" value="TRYPSIN_SER"/>
    <property type="match status" value="1"/>
</dbReference>
<feature type="domain" description="SRCR" evidence="14">
    <location>
        <begin position="725"/>
        <end position="830"/>
    </location>
</feature>
<dbReference type="PROSITE" id="PS50287">
    <property type="entry name" value="SRCR_2"/>
    <property type="match status" value="2"/>
</dbReference>
<gene>
    <name evidence="17" type="ORF">HHI36_022105</name>
</gene>
<dbReference type="Pfam" id="PF00057">
    <property type="entry name" value="Ldl_recept_a"/>
    <property type="match status" value="2"/>
</dbReference>
<reference evidence="17 18" key="1">
    <citation type="journal article" date="2021" name="BMC Biol.">
        <title>Horizontally acquired antibacterial genes associated with adaptive radiation of ladybird beetles.</title>
        <authorList>
            <person name="Li H.S."/>
            <person name="Tang X.F."/>
            <person name="Huang Y.H."/>
            <person name="Xu Z.Y."/>
            <person name="Chen M.L."/>
            <person name="Du X.Y."/>
            <person name="Qiu B.Y."/>
            <person name="Chen P.T."/>
            <person name="Zhang W."/>
            <person name="Slipinski A."/>
            <person name="Escalona H.E."/>
            <person name="Waterhouse R.M."/>
            <person name="Zwick A."/>
            <person name="Pang H."/>
        </authorList>
    </citation>
    <scope>NUCLEOTIDE SEQUENCE [LARGE SCALE GENOMIC DNA]</scope>
    <source>
        <strain evidence="17">SYSU2018</strain>
    </source>
</reference>
<dbReference type="SMART" id="SM00192">
    <property type="entry name" value="LDLa"/>
    <property type="match status" value="3"/>
</dbReference>
<dbReference type="InterPro" id="IPR036508">
    <property type="entry name" value="Chitin-bd_dom_sf"/>
</dbReference>
<dbReference type="SMART" id="SM00020">
    <property type="entry name" value="Tryp_SPc"/>
    <property type="match status" value="1"/>
</dbReference>
<dbReference type="PRINTS" id="PR00258">
    <property type="entry name" value="SPERACTRCPTR"/>
</dbReference>
<dbReference type="InterPro" id="IPR018114">
    <property type="entry name" value="TRYPSIN_HIS"/>
</dbReference>
<dbReference type="Pfam" id="PF01607">
    <property type="entry name" value="CBM_14"/>
    <property type="match status" value="2"/>
</dbReference>
<dbReference type="InterPro" id="IPR023415">
    <property type="entry name" value="LDLR_class-A_CS"/>
</dbReference>
<evidence type="ECO:0000259" key="13">
    <source>
        <dbReference type="PROSITE" id="PS50240"/>
    </source>
</evidence>
<evidence type="ECO:0000259" key="15">
    <source>
        <dbReference type="PROSITE" id="PS50940"/>
    </source>
</evidence>
<feature type="disulfide bond" evidence="10">
    <location>
        <begin position="948"/>
        <end position="958"/>
    </location>
</feature>
<sequence>MYEKPPSVLTHTVNTREVQPKCPENFSGRMPNYSNCSHFIVCMQGEAMNQVCPPGTLFDTNRNVCDFPKIAKCFNGQNVDSQRRNVDYFVVGGSNQIEEKVDPNFTGKYEPNIPGFYETQYNQNRIPQGSGQSRSKINCDDQIGCPKPFANHPPNRNDSGVPRGYSPTTPFNQGYKPVYTQNFQNNGNVICDLTTSNCQPASDVLNNQGFKPSYQSNTDLQSSGSEYIGVQSSNCFPPNCRQGSNSNNNNDQIPAASNVHIISQCNPQTPNCRGLPPNTNQNRNVRILACQGNNCRYIPNSNAQQPSNGQVNSNDCSVSGKCIPNQNYGGQYPNRGFNQNSNQGFGTTSIPNRVPTQSNRQNNQVECPSGATGVHPHPYDCSKFLNCANGQTFVQNCGPGTLFNPKMLVCDFDYNVDCNKKGFAEISDNFLPSTKDDNKSNQEYEIKTTTYTYLTPDSNNLYSSTPRGHYITKPPKSQVVHGSTDYNDIGSNIPGFPQNRPPSSNGNQGLGNKRESGLTQKENTWPPPFPATDTNADYVFDYYDVDMEPVPDPQSDRLNSEIDCTFKCNNFQKKCVSKRLVCDGKKDCQNGADEEGCNKHLDKFEVKKNTRLAVIEKERWDNTTVHSCAYLCLESKKFDCKSFNFRNIDNCCLLSDMNEGLSGRLMAYQPNDYYELKNSKLDCSNMFECSNNKCIDKNLICDGQNDCGDREDEKNCPAAKIGYKLSLANGKHPWEGRIEVYAFGRSGFICDDRFDIRDANVACKELGYPLGAAEIKGSSYFAQDVPRDKVFYMMDDVTCEGNETSLKDCDFNGWGSHDCTDQEVVGVICKAAHENCPESFWKCKTTNECVPMAFVCDGPEDCSDGSEEDDDFCSAPIEIRLVNGTKSSEGRLEVKFHSVWGTICDDDFNDDAAKVVCRNLGFKGTVTVKKEAYFGQGTGPIWLDQVSCFGNETKLEKCGHWNWGEHNCDHSEDVGVICSNFDTSDIERHVKTPQKLQKSEPSSDPAYPIYPASCGLRKDTILRPNSNVHFRVVKGSTAKVGDFPWQAAVRVRAKLREAHWCGAVVISAHFVLTAAHCLVGYPKGAYIIVAGDYNIQEDEGTEQHAFIEEYYIHEDFRKGHKMNNDIALIKLKGKGFMLNGDVMPICLPDADTNYDVSLNCTVSGFGSIESGTSAFSNELRAGTVPLQPEKICKMPHVYGPNITDGMICAGYLDGGTDSCDGDSGGPLACLDEGFFTLYGITSWGERCGYANKPGVYVKVAKYRKWIDDKIRKNI</sequence>
<dbReference type="SUPFAM" id="SSF57414">
    <property type="entry name" value="Hairpin loop containing domain-like"/>
    <property type="match status" value="1"/>
</dbReference>
<feature type="domain" description="Apple" evidence="16">
    <location>
        <begin position="597"/>
        <end position="678"/>
    </location>
</feature>
<dbReference type="PANTHER" id="PTHR24252">
    <property type="entry name" value="ACROSIN-RELATED"/>
    <property type="match status" value="1"/>
</dbReference>
<keyword evidence="18" id="KW-1185">Reference proteome</keyword>
<evidence type="ECO:0000256" key="2">
    <source>
        <dbReference type="ARBA" id="ARBA00022729"/>
    </source>
</evidence>
<dbReference type="Gene3D" id="4.10.400.10">
    <property type="entry name" value="Low-density Lipoprotein Receptor"/>
    <property type="match status" value="3"/>
</dbReference>
<feature type="disulfide bond" evidence="10">
    <location>
        <begin position="799"/>
        <end position="809"/>
    </location>
</feature>
<evidence type="ECO:0000259" key="14">
    <source>
        <dbReference type="PROSITE" id="PS50287"/>
    </source>
</evidence>
<dbReference type="PROSITE" id="PS50068">
    <property type="entry name" value="LDLRA_2"/>
    <property type="match status" value="3"/>
</dbReference>
<feature type="region of interest" description="Disordered" evidence="12">
    <location>
        <begin position="337"/>
        <end position="369"/>
    </location>
</feature>
<dbReference type="InterPro" id="IPR002557">
    <property type="entry name" value="Chitin-bd_dom"/>
</dbReference>
<dbReference type="CDD" id="cd00190">
    <property type="entry name" value="Tryp_SPc"/>
    <property type="match status" value="1"/>
</dbReference>
<evidence type="ECO:0000256" key="4">
    <source>
        <dbReference type="ARBA" id="ARBA00022801"/>
    </source>
</evidence>
<dbReference type="Pfam" id="PF00530">
    <property type="entry name" value="SRCR"/>
    <property type="match status" value="2"/>
</dbReference>
<dbReference type="Pfam" id="PF00089">
    <property type="entry name" value="Trypsin"/>
    <property type="match status" value="1"/>
</dbReference>
<evidence type="ECO:0000256" key="10">
    <source>
        <dbReference type="PROSITE-ProRule" id="PRU00196"/>
    </source>
</evidence>
<evidence type="ECO:0000256" key="1">
    <source>
        <dbReference type="ARBA" id="ARBA00022670"/>
    </source>
</evidence>
<dbReference type="FunFam" id="2.40.10.10:FF:000003">
    <property type="entry name" value="Transmembrane serine protease 3"/>
    <property type="match status" value="1"/>
</dbReference>
<feature type="domain" description="Chitin-binding type-2" evidence="15">
    <location>
        <begin position="364"/>
        <end position="420"/>
    </location>
</feature>
<dbReference type="PROSITE" id="PS50948">
    <property type="entry name" value="PAN"/>
    <property type="match status" value="1"/>
</dbReference>
<accession>A0ABD2MZL7</accession>
<feature type="disulfide bond" evidence="10">
    <location>
        <begin position="917"/>
        <end position="978"/>
    </location>
</feature>
<keyword evidence="6 10" id="KW-1015">Disulfide bond</keyword>
<dbReference type="PRINTS" id="PR00261">
    <property type="entry name" value="LDLRECEPTOR"/>
</dbReference>